<dbReference type="EMBL" id="CAJVPU010004467">
    <property type="protein sequence ID" value="CAG8533479.1"/>
    <property type="molecule type" value="Genomic_DNA"/>
</dbReference>
<evidence type="ECO:0000313" key="1">
    <source>
        <dbReference type="EMBL" id="CAG8533479.1"/>
    </source>
</evidence>
<gene>
    <name evidence="1" type="ORF">DHETER_LOCUS4472</name>
</gene>
<evidence type="ECO:0000313" key="2">
    <source>
        <dbReference type="Proteomes" id="UP000789702"/>
    </source>
</evidence>
<name>A0ACA9LLF0_9GLOM</name>
<organism evidence="1 2">
    <name type="scientific">Dentiscutata heterogama</name>
    <dbReference type="NCBI Taxonomy" id="1316150"/>
    <lineage>
        <taxon>Eukaryota</taxon>
        <taxon>Fungi</taxon>
        <taxon>Fungi incertae sedis</taxon>
        <taxon>Mucoromycota</taxon>
        <taxon>Glomeromycotina</taxon>
        <taxon>Glomeromycetes</taxon>
        <taxon>Diversisporales</taxon>
        <taxon>Gigasporaceae</taxon>
        <taxon>Dentiscutata</taxon>
    </lineage>
</organism>
<proteinExistence type="predicted"/>
<accession>A0ACA9LLF0</accession>
<feature type="non-terminal residue" evidence="1">
    <location>
        <position position="199"/>
    </location>
</feature>
<protein>
    <submittedName>
        <fullName evidence="1">4078_t:CDS:1</fullName>
    </submittedName>
</protein>
<sequence>MPLSKLLEFASKELSYNFNEYETLGGLLNITFNNLVELIITIWALVDGQIRVVQATVLGSIFLNILLVLGFCFFFGGINILRKKKLEQSFDPTVAQMSSSLMTVAFITLALPAAFSLFINKDSGKIDDNLLYMMIIAFSAEFLVKSIDGVVSSLGISRTFLGLILLPMASNNAKCTTSVINAINDKMDLAINDSFGSST</sequence>
<dbReference type="Proteomes" id="UP000789702">
    <property type="component" value="Unassembled WGS sequence"/>
</dbReference>
<comment type="caution">
    <text evidence="1">The sequence shown here is derived from an EMBL/GenBank/DDBJ whole genome shotgun (WGS) entry which is preliminary data.</text>
</comment>
<keyword evidence="2" id="KW-1185">Reference proteome</keyword>
<reference evidence="1" key="1">
    <citation type="submission" date="2021-06" db="EMBL/GenBank/DDBJ databases">
        <authorList>
            <person name="Kallberg Y."/>
            <person name="Tangrot J."/>
            <person name="Rosling A."/>
        </authorList>
    </citation>
    <scope>NUCLEOTIDE SEQUENCE</scope>
    <source>
        <strain evidence="1">IL203A</strain>
    </source>
</reference>